<dbReference type="GO" id="GO:0003677">
    <property type="term" value="F:DNA binding"/>
    <property type="evidence" value="ECO:0007669"/>
    <property type="project" value="UniProtKB-KW"/>
</dbReference>
<evidence type="ECO:0000256" key="3">
    <source>
        <dbReference type="ARBA" id="ARBA00023163"/>
    </source>
</evidence>
<keyword evidence="2" id="KW-0238">DNA-binding</keyword>
<dbReference type="OrthoDB" id="149756at2"/>
<dbReference type="PROSITE" id="PS50949">
    <property type="entry name" value="HTH_GNTR"/>
    <property type="match status" value="1"/>
</dbReference>
<dbReference type="Gene3D" id="3.40.1410.10">
    <property type="entry name" value="Chorismate lyase-like"/>
    <property type="match status" value="1"/>
</dbReference>
<dbReference type="InterPro" id="IPR050679">
    <property type="entry name" value="Bact_HTH_transcr_reg"/>
</dbReference>
<dbReference type="SUPFAM" id="SSF64288">
    <property type="entry name" value="Chorismate lyase-like"/>
    <property type="match status" value="1"/>
</dbReference>
<evidence type="ECO:0000259" key="4">
    <source>
        <dbReference type="PROSITE" id="PS50949"/>
    </source>
</evidence>
<dbReference type="EMBL" id="FNNG01000001">
    <property type="protein sequence ID" value="SDW15752.1"/>
    <property type="molecule type" value="Genomic_DNA"/>
</dbReference>
<keyword evidence="1" id="KW-0805">Transcription regulation</keyword>
<dbReference type="GO" id="GO:0045892">
    <property type="term" value="P:negative regulation of DNA-templated transcription"/>
    <property type="evidence" value="ECO:0007669"/>
    <property type="project" value="TreeGrafter"/>
</dbReference>
<evidence type="ECO:0000313" key="6">
    <source>
        <dbReference type="Proteomes" id="UP000198828"/>
    </source>
</evidence>
<keyword evidence="6" id="KW-1185">Reference proteome</keyword>
<evidence type="ECO:0000256" key="2">
    <source>
        <dbReference type="ARBA" id="ARBA00023125"/>
    </source>
</evidence>
<dbReference type="PRINTS" id="PR00035">
    <property type="entry name" value="HTHGNTR"/>
</dbReference>
<keyword evidence="3" id="KW-0804">Transcription</keyword>
<organism evidence="5 6">
    <name type="scientific">Tepidimicrobium xylanilyticum</name>
    <dbReference type="NCBI Taxonomy" id="1123352"/>
    <lineage>
        <taxon>Bacteria</taxon>
        <taxon>Bacillati</taxon>
        <taxon>Bacillota</taxon>
        <taxon>Tissierellia</taxon>
        <taxon>Tissierellales</taxon>
        <taxon>Tepidimicrobiaceae</taxon>
        <taxon>Tepidimicrobium</taxon>
    </lineage>
</organism>
<dbReference type="GO" id="GO:0003700">
    <property type="term" value="F:DNA-binding transcription factor activity"/>
    <property type="evidence" value="ECO:0007669"/>
    <property type="project" value="InterPro"/>
</dbReference>
<dbReference type="InterPro" id="IPR011663">
    <property type="entry name" value="UTRA"/>
</dbReference>
<protein>
    <submittedName>
        <fullName evidence="5">Transcriptional regulator, GntR family</fullName>
    </submittedName>
</protein>
<dbReference type="SMART" id="SM00866">
    <property type="entry name" value="UTRA"/>
    <property type="match status" value="1"/>
</dbReference>
<dbReference type="Gene3D" id="1.10.10.10">
    <property type="entry name" value="Winged helix-like DNA-binding domain superfamily/Winged helix DNA-binding domain"/>
    <property type="match status" value="1"/>
</dbReference>
<dbReference type="InterPro" id="IPR000524">
    <property type="entry name" value="Tscrpt_reg_HTH_GntR"/>
</dbReference>
<dbReference type="SUPFAM" id="SSF46785">
    <property type="entry name" value="Winged helix' DNA-binding domain"/>
    <property type="match status" value="1"/>
</dbReference>
<dbReference type="Pfam" id="PF00392">
    <property type="entry name" value="GntR"/>
    <property type="match status" value="1"/>
</dbReference>
<dbReference type="SMART" id="SM00345">
    <property type="entry name" value="HTH_GNTR"/>
    <property type="match status" value="1"/>
</dbReference>
<dbReference type="PANTHER" id="PTHR44846:SF17">
    <property type="entry name" value="GNTR-FAMILY TRANSCRIPTIONAL REGULATOR"/>
    <property type="match status" value="1"/>
</dbReference>
<evidence type="ECO:0000256" key="1">
    <source>
        <dbReference type="ARBA" id="ARBA00023015"/>
    </source>
</evidence>
<dbReference type="InterPro" id="IPR036388">
    <property type="entry name" value="WH-like_DNA-bd_sf"/>
</dbReference>
<dbReference type="InterPro" id="IPR036390">
    <property type="entry name" value="WH_DNA-bd_sf"/>
</dbReference>
<dbReference type="Proteomes" id="UP000198828">
    <property type="component" value="Unassembled WGS sequence"/>
</dbReference>
<reference evidence="5 6" key="1">
    <citation type="submission" date="2016-10" db="EMBL/GenBank/DDBJ databases">
        <authorList>
            <person name="de Groot N.N."/>
        </authorList>
    </citation>
    <scope>NUCLEOTIDE SEQUENCE [LARGE SCALE GENOMIC DNA]</scope>
    <source>
        <strain evidence="5 6">DSM 23310</strain>
    </source>
</reference>
<dbReference type="PANTHER" id="PTHR44846">
    <property type="entry name" value="MANNOSYL-D-GLYCERATE TRANSPORT/METABOLISM SYSTEM REPRESSOR MNGR-RELATED"/>
    <property type="match status" value="1"/>
</dbReference>
<sequence length="245" mass="28563">MPIKERSVSLSQKIKKKIIEYILKENLQPDDILPSEAVLVDMFGVSRYTVREALALLEQDKILYKIHGKGTFVNKVPIQVESGLEKLESITDIIESFGYKPGTKWVDIKESLPTRDMIQKMKLKPKEKVITFTRIRTADGKIAAYCVDTIKRSNIVGDIPKNIDKESMFEYLEENFGIIPEYATADIIPVLPTEEMKKHMDIKENQLFLLLYQVHYDKEGHPQIYSMDYFNPDIFKFKVNRLRHY</sequence>
<accession>A0A1H2R8G9</accession>
<dbReference type="AlphaFoldDB" id="A0A1H2R8G9"/>
<dbReference type="CDD" id="cd07377">
    <property type="entry name" value="WHTH_GntR"/>
    <property type="match status" value="1"/>
</dbReference>
<proteinExistence type="predicted"/>
<dbReference type="Pfam" id="PF07702">
    <property type="entry name" value="UTRA"/>
    <property type="match status" value="1"/>
</dbReference>
<feature type="domain" description="HTH gntR-type" evidence="4">
    <location>
        <begin position="8"/>
        <end position="76"/>
    </location>
</feature>
<gene>
    <name evidence="5" type="ORF">SAMN05660923_00315</name>
</gene>
<evidence type="ECO:0000313" key="5">
    <source>
        <dbReference type="EMBL" id="SDW15752.1"/>
    </source>
</evidence>
<dbReference type="RefSeq" id="WP_093750157.1">
    <property type="nucleotide sequence ID" value="NZ_FNNG01000001.1"/>
</dbReference>
<dbReference type="InterPro" id="IPR028978">
    <property type="entry name" value="Chorismate_lyase_/UTRA_dom_sf"/>
</dbReference>
<name>A0A1H2R8G9_9FIRM</name>